<dbReference type="OrthoDB" id="9802987at2"/>
<dbReference type="SUPFAM" id="SSF53448">
    <property type="entry name" value="Nucleotide-diphospho-sugar transferases"/>
    <property type="match status" value="1"/>
</dbReference>
<dbReference type="AlphaFoldDB" id="A0A1N7R5V9"/>
<keyword evidence="2" id="KW-1185">Reference proteome</keyword>
<evidence type="ECO:0000313" key="1">
    <source>
        <dbReference type="EMBL" id="SIT30087.1"/>
    </source>
</evidence>
<dbReference type="Proteomes" id="UP000186917">
    <property type="component" value="Unassembled WGS sequence"/>
</dbReference>
<dbReference type="Pfam" id="PF04488">
    <property type="entry name" value="Gly_transf_sug"/>
    <property type="match status" value="1"/>
</dbReference>
<evidence type="ECO:0000313" key="2">
    <source>
        <dbReference type="Proteomes" id="UP000186917"/>
    </source>
</evidence>
<dbReference type="InterPro" id="IPR029044">
    <property type="entry name" value="Nucleotide-diphossugar_trans"/>
</dbReference>
<protein>
    <submittedName>
        <fullName evidence="1">Glycosyltransferase sugar-binding region containing DXD motif-containing protein</fullName>
    </submittedName>
</protein>
<accession>A0A1N7R5V9</accession>
<proteinExistence type="predicted"/>
<dbReference type="GO" id="GO:0016740">
    <property type="term" value="F:transferase activity"/>
    <property type="evidence" value="ECO:0007669"/>
    <property type="project" value="UniProtKB-KW"/>
</dbReference>
<dbReference type="PANTHER" id="PTHR46830">
    <property type="entry name" value="TRANSFERASE, PUTATIVE-RELATED"/>
    <property type="match status" value="1"/>
</dbReference>
<name>A0A1N7R5V9_9BACT</name>
<dbReference type="Gene3D" id="3.90.550.20">
    <property type="match status" value="1"/>
</dbReference>
<sequence length="313" mass="37052">MTKIPNIFHFVFGLIPQTAPLHLMHYLCLASCLEVNKPEKIYFHYQHLPYGEWWDRIAPHITLCKVTNSNFIETFEYKNKAVEIFRYAHISDIIRLEVLLKYGGVYADMDTLFVKKIPDTLYLHDCVMGKEMVNWQETMAQKAGGSLCNAFIMAAPQSVFIQQWLQEIHQYFDGSWSGHSTFLPYILSQKPEAAVHVEPQSSFFHFGWNKKGIHNLFMNHPLHREDIYSMHLWAHLWWSYSRTDFSYFSHLELTPAYVAFANTTYATIAKQFLPGDIFTTRQQYEQERKRFARKHLWLHTKSRLKNALRKITF</sequence>
<dbReference type="STRING" id="477680.SAMN05421788_109124"/>
<reference evidence="2" key="1">
    <citation type="submission" date="2017-01" db="EMBL/GenBank/DDBJ databases">
        <authorList>
            <person name="Varghese N."/>
            <person name="Submissions S."/>
        </authorList>
    </citation>
    <scope>NUCLEOTIDE SEQUENCE [LARGE SCALE GENOMIC DNA]</scope>
    <source>
        <strain evidence="2">DSM 21054</strain>
    </source>
</reference>
<keyword evidence="1" id="KW-0808">Transferase</keyword>
<dbReference type="InterPro" id="IPR007577">
    <property type="entry name" value="GlycoTrfase_DXD_sugar-bd_CS"/>
</dbReference>
<organism evidence="1 2">
    <name type="scientific">Filimonas lacunae</name>
    <dbReference type="NCBI Taxonomy" id="477680"/>
    <lineage>
        <taxon>Bacteria</taxon>
        <taxon>Pseudomonadati</taxon>
        <taxon>Bacteroidota</taxon>
        <taxon>Chitinophagia</taxon>
        <taxon>Chitinophagales</taxon>
        <taxon>Chitinophagaceae</taxon>
        <taxon>Filimonas</taxon>
    </lineage>
</organism>
<dbReference type="RefSeq" id="WP_076381445.1">
    <property type="nucleotide sequence ID" value="NZ_AP017422.1"/>
</dbReference>
<dbReference type="PANTHER" id="PTHR46830:SF2">
    <property type="entry name" value="ALPHA-1,4-N-ACETYLGLUCOSAMINYLTRANSFERASE"/>
    <property type="match status" value="1"/>
</dbReference>
<dbReference type="EMBL" id="FTOR01000009">
    <property type="protein sequence ID" value="SIT30087.1"/>
    <property type="molecule type" value="Genomic_DNA"/>
</dbReference>
<gene>
    <name evidence="1" type="ORF">SAMN05421788_109124</name>
</gene>